<dbReference type="Proteomes" id="UP000466966">
    <property type="component" value="Unassembled WGS sequence"/>
</dbReference>
<evidence type="ECO:0000256" key="3">
    <source>
        <dbReference type="ARBA" id="ARBA00023004"/>
    </source>
</evidence>
<gene>
    <name evidence="7" type="ORF">GRI99_10040</name>
</gene>
<comment type="caution">
    <text evidence="7">The sequence shown here is derived from an EMBL/GenBank/DDBJ whole genome shotgun (WGS) entry which is preliminary data.</text>
</comment>
<organism evidence="7 8">
    <name type="scientific">Alteraurantiacibacter buctensis</name>
    <dbReference type="NCBI Taxonomy" id="1503981"/>
    <lineage>
        <taxon>Bacteria</taxon>
        <taxon>Pseudomonadati</taxon>
        <taxon>Pseudomonadota</taxon>
        <taxon>Alphaproteobacteria</taxon>
        <taxon>Sphingomonadales</taxon>
        <taxon>Erythrobacteraceae</taxon>
        <taxon>Alteraurantiacibacter</taxon>
    </lineage>
</organism>
<dbReference type="OrthoDB" id="7427921at2"/>
<accession>A0A844YUG8</accession>
<dbReference type="GO" id="GO:0009055">
    <property type="term" value="F:electron transfer activity"/>
    <property type="evidence" value="ECO:0007669"/>
    <property type="project" value="InterPro"/>
</dbReference>
<keyword evidence="1 4" id="KW-0349">Heme</keyword>
<dbReference type="InterPro" id="IPR036909">
    <property type="entry name" value="Cyt_c-like_dom_sf"/>
</dbReference>
<evidence type="ECO:0000259" key="6">
    <source>
        <dbReference type="PROSITE" id="PS51007"/>
    </source>
</evidence>
<dbReference type="RefSeq" id="WP_160771901.1">
    <property type="nucleotide sequence ID" value="NZ_WTYV01000003.1"/>
</dbReference>
<evidence type="ECO:0000256" key="1">
    <source>
        <dbReference type="ARBA" id="ARBA00022617"/>
    </source>
</evidence>
<dbReference type="PROSITE" id="PS51007">
    <property type="entry name" value="CYTC"/>
    <property type="match status" value="1"/>
</dbReference>
<dbReference type="SUPFAM" id="SSF46626">
    <property type="entry name" value="Cytochrome c"/>
    <property type="match status" value="1"/>
</dbReference>
<keyword evidence="5" id="KW-0732">Signal</keyword>
<dbReference type="GO" id="GO:0046872">
    <property type="term" value="F:metal ion binding"/>
    <property type="evidence" value="ECO:0007669"/>
    <property type="project" value="UniProtKB-KW"/>
</dbReference>
<feature type="chain" id="PRO_5032813705" description="Cytochrome c domain-containing protein" evidence="5">
    <location>
        <begin position="22"/>
        <end position="111"/>
    </location>
</feature>
<dbReference type="EMBL" id="WTYV01000003">
    <property type="protein sequence ID" value="MXO71975.1"/>
    <property type="molecule type" value="Genomic_DNA"/>
</dbReference>
<reference evidence="7 8" key="1">
    <citation type="submission" date="2019-12" db="EMBL/GenBank/DDBJ databases">
        <title>Genomic-based taxomic classification of the family Erythrobacteraceae.</title>
        <authorList>
            <person name="Xu L."/>
        </authorList>
    </citation>
    <scope>NUCLEOTIDE SEQUENCE [LARGE SCALE GENOMIC DNA]</scope>
    <source>
        <strain evidence="7 8">M0322</strain>
    </source>
</reference>
<feature type="signal peptide" evidence="5">
    <location>
        <begin position="1"/>
        <end position="21"/>
    </location>
</feature>
<sequence length="111" mass="12093">MKLTITLAVGALALSTLAAGAQEAPPSRTGEDIFAQRCVFCHDARGWGTRSLARRTPPDQAELLEREVLPEILVRHAVRRGIGSMPQFTPTEISDAELDALARWLATRNAD</sequence>
<evidence type="ECO:0000256" key="5">
    <source>
        <dbReference type="SAM" id="SignalP"/>
    </source>
</evidence>
<evidence type="ECO:0000256" key="4">
    <source>
        <dbReference type="PROSITE-ProRule" id="PRU00433"/>
    </source>
</evidence>
<dbReference type="Pfam" id="PF13442">
    <property type="entry name" value="Cytochrome_CBB3"/>
    <property type="match status" value="1"/>
</dbReference>
<evidence type="ECO:0000313" key="8">
    <source>
        <dbReference type="Proteomes" id="UP000466966"/>
    </source>
</evidence>
<evidence type="ECO:0000256" key="2">
    <source>
        <dbReference type="ARBA" id="ARBA00022723"/>
    </source>
</evidence>
<dbReference type="AlphaFoldDB" id="A0A844YUG8"/>
<feature type="domain" description="Cytochrome c" evidence="6">
    <location>
        <begin position="25"/>
        <end position="109"/>
    </location>
</feature>
<dbReference type="InterPro" id="IPR009056">
    <property type="entry name" value="Cyt_c-like_dom"/>
</dbReference>
<dbReference type="Gene3D" id="1.10.760.10">
    <property type="entry name" value="Cytochrome c-like domain"/>
    <property type="match status" value="1"/>
</dbReference>
<keyword evidence="8" id="KW-1185">Reference proteome</keyword>
<keyword evidence="3 4" id="KW-0408">Iron</keyword>
<name>A0A844YUG8_9SPHN</name>
<protein>
    <recommendedName>
        <fullName evidence="6">Cytochrome c domain-containing protein</fullName>
    </recommendedName>
</protein>
<evidence type="ECO:0000313" key="7">
    <source>
        <dbReference type="EMBL" id="MXO71975.1"/>
    </source>
</evidence>
<keyword evidence="2 4" id="KW-0479">Metal-binding</keyword>
<dbReference type="GO" id="GO:0020037">
    <property type="term" value="F:heme binding"/>
    <property type="evidence" value="ECO:0007669"/>
    <property type="project" value="InterPro"/>
</dbReference>
<proteinExistence type="predicted"/>